<dbReference type="PROSITE" id="PS00640">
    <property type="entry name" value="THIOL_PROTEASE_ASN"/>
    <property type="match status" value="1"/>
</dbReference>
<protein>
    <recommendedName>
        <fullName evidence="7">Cathepsin L-like</fullName>
    </recommendedName>
</protein>
<organism evidence="11 12">
    <name type="scientific">Mesorhabditis belari</name>
    <dbReference type="NCBI Taxonomy" id="2138241"/>
    <lineage>
        <taxon>Eukaryota</taxon>
        <taxon>Metazoa</taxon>
        <taxon>Ecdysozoa</taxon>
        <taxon>Nematoda</taxon>
        <taxon>Chromadorea</taxon>
        <taxon>Rhabditida</taxon>
        <taxon>Rhabditina</taxon>
        <taxon>Rhabditomorpha</taxon>
        <taxon>Rhabditoidea</taxon>
        <taxon>Rhabditidae</taxon>
        <taxon>Mesorhabditinae</taxon>
        <taxon>Mesorhabditis</taxon>
    </lineage>
</organism>
<feature type="signal peptide" evidence="8">
    <location>
        <begin position="1"/>
        <end position="17"/>
    </location>
</feature>
<dbReference type="InterPro" id="IPR000668">
    <property type="entry name" value="Peptidase_C1A_C"/>
</dbReference>
<keyword evidence="2" id="KW-0645">Protease</keyword>
<reference evidence="12" key="1">
    <citation type="submission" date="2024-02" db="UniProtKB">
        <authorList>
            <consortium name="WormBaseParasite"/>
        </authorList>
    </citation>
    <scope>IDENTIFICATION</scope>
</reference>
<evidence type="ECO:0000256" key="4">
    <source>
        <dbReference type="ARBA" id="ARBA00022807"/>
    </source>
</evidence>
<dbReference type="SMART" id="SM00848">
    <property type="entry name" value="Inhibitor_I29"/>
    <property type="match status" value="1"/>
</dbReference>
<evidence type="ECO:0000256" key="3">
    <source>
        <dbReference type="ARBA" id="ARBA00022801"/>
    </source>
</evidence>
<dbReference type="FunFam" id="3.90.70.10:FF:000006">
    <property type="entry name" value="Cathepsin S"/>
    <property type="match status" value="1"/>
</dbReference>
<accession>A0AAF3ESV9</accession>
<dbReference type="InterPro" id="IPR013201">
    <property type="entry name" value="Prot_inhib_I29"/>
</dbReference>
<dbReference type="Pfam" id="PF00112">
    <property type="entry name" value="Peptidase_C1"/>
    <property type="match status" value="1"/>
</dbReference>
<evidence type="ECO:0000256" key="8">
    <source>
        <dbReference type="SAM" id="SignalP"/>
    </source>
</evidence>
<keyword evidence="3" id="KW-0378">Hydrolase</keyword>
<dbReference type="SMART" id="SM00645">
    <property type="entry name" value="Pept_C1"/>
    <property type="match status" value="1"/>
</dbReference>
<keyword evidence="11" id="KW-1185">Reference proteome</keyword>
<dbReference type="PRINTS" id="PR00705">
    <property type="entry name" value="PAPAIN"/>
</dbReference>
<dbReference type="InterPro" id="IPR000169">
    <property type="entry name" value="Pept_cys_AS"/>
</dbReference>
<evidence type="ECO:0000256" key="1">
    <source>
        <dbReference type="ARBA" id="ARBA00008455"/>
    </source>
</evidence>
<evidence type="ECO:0000256" key="7">
    <source>
        <dbReference type="ARBA" id="ARBA00069138"/>
    </source>
</evidence>
<evidence type="ECO:0000313" key="11">
    <source>
        <dbReference type="Proteomes" id="UP000887575"/>
    </source>
</evidence>
<dbReference type="PROSITE" id="PS00639">
    <property type="entry name" value="THIOL_PROTEASE_HIS"/>
    <property type="match status" value="1"/>
</dbReference>
<keyword evidence="5" id="KW-0865">Zymogen</keyword>
<dbReference type="PANTHER" id="PTHR12411">
    <property type="entry name" value="CYSTEINE PROTEASE FAMILY C1-RELATED"/>
    <property type="match status" value="1"/>
</dbReference>
<dbReference type="AlphaFoldDB" id="A0AAF3ESV9"/>
<dbReference type="InterPro" id="IPR013128">
    <property type="entry name" value="Peptidase_C1A"/>
</dbReference>
<dbReference type="GO" id="GO:0008234">
    <property type="term" value="F:cysteine-type peptidase activity"/>
    <property type="evidence" value="ECO:0007669"/>
    <property type="project" value="UniProtKB-KW"/>
</dbReference>
<keyword evidence="6" id="KW-1015">Disulfide bond</keyword>
<keyword evidence="8" id="KW-0732">Signal</keyword>
<evidence type="ECO:0000259" key="10">
    <source>
        <dbReference type="SMART" id="SM00848"/>
    </source>
</evidence>
<evidence type="ECO:0000256" key="2">
    <source>
        <dbReference type="ARBA" id="ARBA00022670"/>
    </source>
</evidence>
<evidence type="ECO:0000256" key="6">
    <source>
        <dbReference type="ARBA" id="ARBA00023157"/>
    </source>
</evidence>
<sequence>MRNAVLISLALVALASASTLRNQIEEAMDMWEEYKNKFGKEYEESEENTYMEAFVKNVIHIDRHNKDYKAGKKSFEMGLNDISDLSRAEYKRLNGFKPRLMGDRLGATKRNSTKWMSPMNVQVPDEVDWRDEGYVTPVKNQGMCGSCWSFSATGALEGQHKRQSGKLISLSEQNLVDCSSKYGNHGCEGGLMDFAFEYIKQNHGIDTEDSYPYTGRNGRCHFNKGTIGADDIGYVDLPENDEEALKLAVATQGPISVAIDAGHRSFQLYKKGVYYEAECSPEELDHGVLLVGYGTDPVGGDYWLVKNSWGTSWGENGFIRMARNKKNHCGIASKASYPLV</sequence>
<dbReference type="InterPro" id="IPR025661">
    <property type="entry name" value="Pept_asp_AS"/>
</dbReference>
<dbReference type="PROSITE" id="PS00139">
    <property type="entry name" value="THIOL_PROTEASE_CYS"/>
    <property type="match status" value="1"/>
</dbReference>
<evidence type="ECO:0000313" key="12">
    <source>
        <dbReference type="WBParaSite" id="MBELARI_LOCUS17223"/>
    </source>
</evidence>
<comment type="similarity">
    <text evidence="1">Belongs to the peptidase C1 family.</text>
</comment>
<dbReference type="InterPro" id="IPR025660">
    <property type="entry name" value="Pept_his_AS"/>
</dbReference>
<dbReference type="InterPro" id="IPR038765">
    <property type="entry name" value="Papain-like_cys_pep_sf"/>
</dbReference>
<dbReference type="Gene3D" id="3.90.70.10">
    <property type="entry name" value="Cysteine proteinases"/>
    <property type="match status" value="1"/>
</dbReference>
<dbReference type="CDD" id="cd02248">
    <property type="entry name" value="Peptidase_C1A"/>
    <property type="match status" value="1"/>
</dbReference>
<keyword evidence="4" id="KW-0788">Thiol protease</keyword>
<feature type="domain" description="Peptidase C1A papain C-terminal" evidence="9">
    <location>
        <begin position="123"/>
        <end position="339"/>
    </location>
</feature>
<dbReference type="InterPro" id="IPR039417">
    <property type="entry name" value="Peptidase_C1A_papain-like"/>
</dbReference>
<dbReference type="Pfam" id="PF08246">
    <property type="entry name" value="Inhibitor_I29"/>
    <property type="match status" value="1"/>
</dbReference>
<feature type="domain" description="Cathepsin propeptide inhibitor" evidence="10">
    <location>
        <begin position="31"/>
        <end position="90"/>
    </location>
</feature>
<feature type="chain" id="PRO_5042094483" description="Cathepsin L-like" evidence="8">
    <location>
        <begin position="18"/>
        <end position="340"/>
    </location>
</feature>
<dbReference type="GO" id="GO:0006508">
    <property type="term" value="P:proteolysis"/>
    <property type="evidence" value="ECO:0007669"/>
    <property type="project" value="UniProtKB-KW"/>
</dbReference>
<proteinExistence type="inferred from homology"/>
<dbReference type="Proteomes" id="UP000887575">
    <property type="component" value="Unassembled WGS sequence"/>
</dbReference>
<evidence type="ECO:0000259" key="9">
    <source>
        <dbReference type="SMART" id="SM00645"/>
    </source>
</evidence>
<name>A0AAF3ESV9_9BILA</name>
<dbReference type="WBParaSite" id="MBELARI_LOCUS17223">
    <property type="protein sequence ID" value="MBELARI_LOCUS17223"/>
    <property type="gene ID" value="MBELARI_LOCUS17223"/>
</dbReference>
<dbReference type="SUPFAM" id="SSF54001">
    <property type="entry name" value="Cysteine proteinases"/>
    <property type="match status" value="1"/>
</dbReference>
<evidence type="ECO:0000256" key="5">
    <source>
        <dbReference type="ARBA" id="ARBA00023145"/>
    </source>
</evidence>